<feature type="non-terminal residue" evidence="2">
    <location>
        <position position="123"/>
    </location>
</feature>
<name>A0A067NNS5_PLEO1</name>
<proteinExistence type="predicted"/>
<gene>
    <name evidence="2" type="ORF">PLEOSDRAFT_1113378</name>
</gene>
<feature type="compositionally biased region" description="Polar residues" evidence="1">
    <location>
        <begin position="17"/>
        <end position="36"/>
    </location>
</feature>
<evidence type="ECO:0000313" key="2">
    <source>
        <dbReference type="EMBL" id="KDQ25256.1"/>
    </source>
</evidence>
<reference evidence="3" key="1">
    <citation type="journal article" date="2014" name="Proc. Natl. Acad. Sci. U.S.A.">
        <title>Extensive sampling of basidiomycete genomes demonstrates inadequacy of the white-rot/brown-rot paradigm for wood decay fungi.</title>
        <authorList>
            <person name="Riley R."/>
            <person name="Salamov A.A."/>
            <person name="Brown D.W."/>
            <person name="Nagy L.G."/>
            <person name="Floudas D."/>
            <person name="Held B.W."/>
            <person name="Levasseur A."/>
            <person name="Lombard V."/>
            <person name="Morin E."/>
            <person name="Otillar R."/>
            <person name="Lindquist E.A."/>
            <person name="Sun H."/>
            <person name="LaButti K.M."/>
            <person name="Schmutz J."/>
            <person name="Jabbour D."/>
            <person name="Luo H."/>
            <person name="Baker S.E."/>
            <person name="Pisabarro A.G."/>
            <person name="Walton J.D."/>
            <person name="Blanchette R.A."/>
            <person name="Henrissat B."/>
            <person name="Martin F."/>
            <person name="Cullen D."/>
            <person name="Hibbett D.S."/>
            <person name="Grigoriev I.V."/>
        </authorList>
    </citation>
    <scope>NUCLEOTIDE SEQUENCE [LARGE SCALE GENOMIC DNA]</scope>
    <source>
        <strain evidence="3">PC15</strain>
    </source>
</reference>
<evidence type="ECO:0000256" key="1">
    <source>
        <dbReference type="SAM" id="MobiDB-lite"/>
    </source>
</evidence>
<dbReference type="InParanoid" id="A0A067NNS5"/>
<evidence type="ECO:0000313" key="3">
    <source>
        <dbReference type="Proteomes" id="UP000027073"/>
    </source>
</evidence>
<dbReference type="HOGENOM" id="CLU_2020772_0_0_1"/>
<feature type="region of interest" description="Disordered" evidence="1">
    <location>
        <begin position="1"/>
        <end position="36"/>
    </location>
</feature>
<dbReference type="VEuPathDB" id="FungiDB:PLEOSDRAFT_1113378"/>
<dbReference type="AlphaFoldDB" id="A0A067NNS5"/>
<dbReference type="EMBL" id="KL198010">
    <property type="protein sequence ID" value="KDQ25256.1"/>
    <property type="molecule type" value="Genomic_DNA"/>
</dbReference>
<dbReference type="Proteomes" id="UP000027073">
    <property type="component" value="Unassembled WGS sequence"/>
</dbReference>
<protein>
    <submittedName>
        <fullName evidence="2">Uncharacterized protein</fullName>
    </submittedName>
</protein>
<accession>A0A067NNS5</accession>
<organism evidence="2 3">
    <name type="scientific">Pleurotus ostreatus (strain PC15)</name>
    <name type="common">Oyster mushroom</name>
    <dbReference type="NCBI Taxonomy" id="1137138"/>
    <lineage>
        <taxon>Eukaryota</taxon>
        <taxon>Fungi</taxon>
        <taxon>Dikarya</taxon>
        <taxon>Basidiomycota</taxon>
        <taxon>Agaricomycotina</taxon>
        <taxon>Agaricomycetes</taxon>
        <taxon>Agaricomycetidae</taxon>
        <taxon>Agaricales</taxon>
        <taxon>Pleurotineae</taxon>
        <taxon>Pleurotaceae</taxon>
        <taxon>Pleurotus</taxon>
    </lineage>
</organism>
<sequence>MRSAVSSPLSAPLGDANMSSATSYGTSNPSDSPSLTPSMKAAAFKIEYLRARSPGTFFSSRSWVNTHSQQDPSFPWGLDRKFRSPSRLARASAGPAHIYAPRWGWARRCFEAENTRSRGANNL</sequence>